<accession>A0A0W0ULF4</accession>
<proteinExistence type="predicted"/>
<dbReference type="PATRIC" id="fig|455.5.peg.3080"/>
<dbReference type="OrthoDB" id="5644371at2"/>
<dbReference type="Proteomes" id="UP000054715">
    <property type="component" value="Unassembled WGS sequence"/>
</dbReference>
<protein>
    <submittedName>
        <fullName evidence="1">Uncharacterized protein</fullName>
    </submittedName>
</protein>
<dbReference type="AlphaFoldDB" id="A0A0W0ULF4"/>
<comment type="caution">
    <text evidence="1">The sequence shown here is derived from an EMBL/GenBank/DDBJ whole genome shotgun (WGS) entry which is preliminary data.</text>
</comment>
<name>A0A0W0ULF4_9GAMM</name>
<organism evidence="1 2">
    <name type="scientific">Legionella jamestowniensis</name>
    <dbReference type="NCBI Taxonomy" id="455"/>
    <lineage>
        <taxon>Bacteria</taxon>
        <taxon>Pseudomonadati</taxon>
        <taxon>Pseudomonadota</taxon>
        <taxon>Gammaproteobacteria</taxon>
        <taxon>Legionellales</taxon>
        <taxon>Legionellaceae</taxon>
        <taxon>Legionella</taxon>
    </lineage>
</organism>
<reference evidence="1 2" key="1">
    <citation type="submission" date="2015-11" db="EMBL/GenBank/DDBJ databases">
        <title>Genomic analysis of 38 Legionella species identifies large and diverse effector repertoires.</title>
        <authorList>
            <person name="Burstein D."/>
            <person name="Amaro F."/>
            <person name="Zusman T."/>
            <person name="Lifshitz Z."/>
            <person name="Cohen O."/>
            <person name="Gilbert J.A."/>
            <person name="Pupko T."/>
            <person name="Shuman H.A."/>
            <person name="Segal G."/>
        </authorList>
    </citation>
    <scope>NUCLEOTIDE SEQUENCE [LARGE SCALE GENOMIC DNA]</scope>
    <source>
        <strain evidence="1 2">JA-26-G1-E2</strain>
    </source>
</reference>
<evidence type="ECO:0000313" key="2">
    <source>
        <dbReference type="Proteomes" id="UP000054715"/>
    </source>
</evidence>
<dbReference type="EMBL" id="LNYG01000013">
    <property type="protein sequence ID" value="KTD08736.1"/>
    <property type="molecule type" value="Genomic_DNA"/>
</dbReference>
<evidence type="ECO:0000313" key="1">
    <source>
        <dbReference type="EMBL" id="KTD08736.1"/>
    </source>
</evidence>
<gene>
    <name evidence="1" type="ORF">Ljam_2931</name>
</gene>
<sequence>MQEKREPDFSEQTFDNKYIFVRSDNIYKIKSKQHSAYQVSPAHHMNLSRDAAELYKDSGYLSVFPLTDGFGLQQALNLHSEYIHFICIDKRVCEHHFLTGGTRGLTKDRQETIVERAEGTCWKKPVFNHLIPQVFFTTNMDIELGLTGVRVLSEILLGGNWQDFVEVYSLSRKEASEMMKTHLNDKALYAALKSKTLPYPVTRGVFSQVEAQERIEKGQALQQVFSWWNQLKNKTQLCFTYGMFYQGLPYEPHKISFREMLEMHRFSQDLEGLFGKNTIEEKFFEKYIEISIGLFAAGSLDKFYQQISAQFIDDLKIFLIFSKQTRELYAHYRLPLIPITQRKLTVEVCFWELYRTIESMQTSGVVNNILQTGREKIVQGWQNYTDAGLQKEIIQSLMIINRELQQFITEQNFNSHLKLQSSFGSPNPTIGEWFKAFATKWAREYPADNSTLSFIPPSLNELFKLIAKFNQISNDYSKRNGDNKAYKEVQEKLNSILTKATHYQDISLQRTNKFMKESLKELVFCLATLSTRQVKTMLFINLTKKLDDIEARYLTNESVYASPTSCKPVS</sequence>
<dbReference type="RefSeq" id="WP_058450727.1">
    <property type="nucleotide sequence ID" value="NZ_CAAAJF010000001.1"/>
</dbReference>